<feature type="transmembrane region" description="Helical" evidence="6">
    <location>
        <begin position="118"/>
        <end position="137"/>
    </location>
</feature>
<reference evidence="7" key="1">
    <citation type="submission" date="2023-07" db="EMBL/GenBank/DDBJ databases">
        <title>Genome content predicts the carbon catabolic preferences of heterotrophic bacteria.</title>
        <authorList>
            <person name="Gralka M."/>
        </authorList>
    </citation>
    <scope>NUCLEOTIDE SEQUENCE</scope>
    <source>
        <strain evidence="8">5G01</strain>
        <strain evidence="7">I2M16</strain>
    </source>
</reference>
<dbReference type="InterPro" id="IPR051461">
    <property type="entry name" value="UPF0750_membrane"/>
</dbReference>
<evidence type="ECO:0000256" key="3">
    <source>
        <dbReference type="ARBA" id="ARBA00022692"/>
    </source>
</evidence>
<dbReference type="InterPro" id="IPR003740">
    <property type="entry name" value="YitT"/>
</dbReference>
<dbReference type="AlphaFoldDB" id="A0AAW7XIE5"/>
<evidence type="ECO:0000313" key="7">
    <source>
        <dbReference type="EMBL" id="MDO6454196.1"/>
    </source>
</evidence>
<keyword evidence="2" id="KW-1003">Cell membrane</keyword>
<evidence type="ECO:0000256" key="2">
    <source>
        <dbReference type="ARBA" id="ARBA00022475"/>
    </source>
</evidence>
<feature type="transmembrane region" description="Helical" evidence="6">
    <location>
        <begin position="53"/>
        <end position="73"/>
    </location>
</feature>
<dbReference type="Proteomes" id="UP001177341">
    <property type="component" value="Unassembled WGS sequence"/>
</dbReference>
<evidence type="ECO:0000256" key="6">
    <source>
        <dbReference type="SAM" id="Phobius"/>
    </source>
</evidence>
<feature type="transmembrane region" description="Helical" evidence="6">
    <location>
        <begin position="172"/>
        <end position="199"/>
    </location>
</feature>
<evidence type="ECO:0000313" key="10">
    <source>
        <dbReference type="Proteomes" id="UP001177341"/>
    </source>
</evidence>
<dbReference type="PANTHER" id="PTHR33545:SF5">
    <property type="entry name" value="UPF0750 MEMBRANE PROTEIN YITT"/>
    <property type="match status" value="1"/>
</dbReference>
<keyword evidence="4 6" id="KW-1133">Transmembrane helix</keyword>
<dbReference type="EMBL" id="JAUYVO010000007">
    <property type="protein sequence ID" value="MDP2523217.1"/>
    <property type="molecule type" value="Genomic_DNA"/>
</dbReference>
<evidence type="ECO:0000313" key="8">
    <source>
        <dbReference type="EMBL" id="MDP2523217.1"/>
    </source>
</evidence>
<keyword evidence="3 6" id="KW-0812">Transmembrane</keyword>
<sequence>MSSVNNSTISNEQNKTPHSLIEDLLAIVTGTLVVSFGIMLLRHAGAITGGTAGIGFLMLYISDIPFGVWFFTLNLPFYYLSIKQMGWAFTLKTFLAVALVSVFAEIHPYFIHLEPLNPFYATVIGGMLMGLGMLVLFRHKASLGGLNILALYLQEHKGIRAGTFQMCVDCSIIIASFFIVSIPILLASILGAFLLNLIIAMNHRPFRYLA</sequence>
<dbReference type="GO" id="GO:0005886">
    <property type="term" value="C:plasma membrane"/>
    <property type="evidence" value="ECO:0007669"/>
    <property type="project" value="UniProtKB-SubCell"/>
</dbReference>
<evidence type="ECO:0000256" key="1">
    <source>
        <dbReference type="ARBA" id="ARBA00004651"/>
    </source>
</evidence>
<name>A0AAW7XIE5_9GAMM</name>
<evidence type="ECO:0000256" key="5">
    <source>
        <dbReference type="ARBA" id="ARBA00023136"/>
    </source>
</evidence>
<dbReference type="RefSeq" id="WP_075173758.1">
    <property type="nucleotide sequence ID" value="NZ_JAHHDZ010000002.1"/>
</dbReference>
<dbReference type="PANTHER" id="PTHR33545">
    <property type="entry name" value="UPF0750 MEMBRANE PROTEIN YITT-RELATED"/>
    <property type="match status" value="1"/>
</dbReference>
<feature type="transmembrane region" description="Helical" evidence="6">
    <location>
        <begin position="20"/>
        <end position="41"/>
    </location>
</feature>
<dbReference type="Proteomes" id="UP001169862">
    <property type="component" value="Unassembled WGS sequence"/>
</dbReference>
<comment type="subcellular location">
    <subcellularLocation>
        <location evidence="1">Cell membrane</location>
        <topology evidence="1">Multi-pass membrane protein</topology>
    </subcellularLocation>
</comment>
<evidence type="ECO:0000256" key="4">
    <source>
        <dbReference type="ARBA" id="ARBA00022989"/>
    </source>
</evidence>
<gene>
    <name evidence="7" type="ORF">Q4490_11550</name>
    <name evidence="8" type="ORF">Q8W30_11600</name>
</gene>
<dbReference type="EMBL" id="JAUOPG010000007">
    <property type="protein sequence ID" value="MDO6454196.1"/>
    <property type="molecule type" value="Genomic_DNA"/>
</dbReference>
<protein>
    <submittedName>
        <fullName evidence="7">YitT family protein</fullName>
    </submittedName>
</protein>
<evidence type="ECO:0000313" key="9">
    <source>
        <dbReference type="Proteomes" id="UP001169862"/>
    </source>
</evidence>
<feature type="transmembrane region" description="Helical" evidence="6">
    <location>
        <begin position="85"/>
        <end position="106"/>
    </location>
</feature>
<keyword evidence="5 6" id="KW-0472">Membrane</keyword>
<keyword evidence="10" id="KW-1185">Reference proteome</keyword>
<comment type="caution">
    <text evidence="7">The sequence shown here is derived from an EMBL/GenBank/DDBJ whole genome shotgun (WGS) entry which is preliminary data.</text>
</comment>
<proteinExistence type="predicted"/>
<accession>A0AAW7XIE5</accession>
<dbReference type="Pfam" id="PF02588">
    <property type="entry name" value="YitT_membrane"/>
    <property type="match status" value="1"/>
</dbReference>
<organism evidence="7 9">
    <name type="scientific">Neptunomonas phycophila</name>
    <dbReference type="NCBI Taxonomy" id="1572645"/>
    <lineage>
        <taxon>Bacteria</taxon>
        <taxon>Pseudomonadati</taxon>
        <taxon>Pseudomonadota</taxon>
        <taxon>Gammaproteobacteria</taxon>
        <taxon>Oceanospirillales</taxon>
        <taxon>Oceanospirillaceae</taxon>
        <taxon>Neptunomonas</taxon>
    </lineage>
</organism>